<evidence type="ECO:0000313" key="5">
    <source>
        <dbReference type="EMBL" id="TDQ09445.1"/>
    </source>
</evidence>
<keyword evidence="2 5" id="KW-0238">DNA-binding</keyword>
<gene>
    <name evidence="5" type="ORF">ATK78_1599</name>
</gene>
<dbReference type="AlphaFoldDB" id="A0A4R6SY79"/>
<dbReference type="InterPro" id="IPR009057">
    <property type="entry name" value="Homeodomain-like_sf"/>
</dbReference>
<dbReference type="Gene3D" id="1.10.10.60">
    <property type="entry name" value="Homeodomain-like"/>
    <property type="match status" value="1"/>
</dbReference>
<keyword evidence="3" id="KW-0804">Transcription</keyword>
<dbReference type="InterPro" id="IPR018060">
    <property type="entry name" value="HTH_AraC"/>
</dbReference>
<keyword evidence="1" id="KW-0805">Transcription regulation</keyword>
<dbReference type="SUPFAM" id="SSF46689">
    <property type="entry name" value="Homeodomain-like"/>
    <property type="match status" value="1"/>
</dbReference>
<dbReference type="OrthoDB" id="2585681at2"/>
<dbReference type="GO" id="GO:0003700">
    <property type="term" value="F:DNA-binding transcription factor activity"/>
    <property type="evidence" value="ECO:0007669"/>
    <property type="project" value="InterPro"/>
</dbReference>
<accession>A0A4R6SY79</accession>
<dbReference type="GO" id="GO:0043565">
    <property type="term" value="F:sequence-specific DNA binding"/>
    <property type="evidence" value="ECO:0007669"/>
    <property type="project" value="InterPro"/>
</dbReference>
<dbReference type="PANTHER" id="PTHR43280:SF32">
    <property type="entry name" value="TRANSCRIPTIONAL REGULATORY PROTEIN"/>
    <property type="match status" value="1"/>
</dbReference>
<evidence type="ECO:0000256" key="1">
    <source>
        <dbReference type="ARBA" id="ARBA00023015"/>
    </source>
</evidence>
<organism evidence="5 6">
    <name type="scientific">Pedobacter metabolipauper</name>
    <dbReference type="NCBI Taxonomy" id="425513"/>
    <lineage>
        <taxon>Bacteria</taxon>
        <taxon>Pseudomonadati</taxon>
        <taxon>Bacteroidota</taxon>
        <taxon>Sphingobacteriia</taxon>
        <taxon>Sphingobacteriales</taxon>
        <taxon>Sphingobacteriaceae</taxon>
        <taxon>Pedobacter</taxon>
    </lineage>
</organism>
<protein>
    <submittedName>
        <fullName evidence="5">AraC-like DNA-binding protein</fullName>
    </submittedName>
</protein>
<dbReference type="SMART" id="SM00342">
    <property type="entry name" value="HTH_ARAC"/>
    <property type="match status" value="1"/>
</dbReference>
<sequence>MKISREIPLHRLDHKDVYASYAEEIDLGDFSTSHRIDFFAVIWYCSDRDTQYIDFEPYPVKTNLVYLLARNQVHALPGVPPKAKVLLLSKEFFDRIEEEDLRFLFFPFNNEAIVIPDEQTETLSRLFDLILHENKNDNESRLLHFYTNAYLLQLQRLSQNSTTRSALIDPRMRKLFQLISIHYKSQKLVGFYADKIGLSAKRVNQIVTEKTGITVSQLIYNYILIEAKREISHHDKSFKEIAIDLGFKGQSYFSRFFKRHTGTTPESFRQRHL</sequence>
<dbReference type="PRINTS" id="PR00032">
    <property type="entry name" value="HTHARAC"/>
</dbReference>
<dbReference type="RefSeq" id="WP_133575528.1">
    <property type="nucleotide sequence ID" value="NZ_SNYC01000004.1"/>
</dbReference>
<evidence type="ECO:0000259" key="4">
    <source>
        <dbReference type="PROSITE" id="PS01124"/>
    </source>
</evidence>
<reference evidence="5 6" key="1">
    <citation type="submission" date="2019-03" db="EMBL/GenBank/DDBJ databases">
        <title>Genomic Encyclopedia of Archaeal and Bacterial Type Strains, Phase II (KMG-II): from individual species to whole genera.</title>
        <authorList>
            <person name="Goeker M."/>
        </authorList>
    </citation>
    <scope>NUCLEOTIDE SEQUENCE [LARGE SCALE GENOMIC DNA]</scope>
    <source>
        <strain evidence="5 6">DSM 19035</strain>
    </source>
</reference>
<dbReference type="PANTHER" id="PTHR43280">
    <property type="entry name" value="ARAC-FAMILY TRANSCRIPTIONAL REGULATOR"/>
    <property type="match status" value="1"/>
</dbReference>
<name>A0A4R6SY79_9SPHI</name>
<dbReference type="Proteomes" id="UP000295620">
    <property type="component" value="Unassembled WGS sequence"/>
</dbReference>
<evidence type="ECO:0000256" key="3">
    <source>
        <dbReference type="ARBA" id="ARBA00023163"/>
    </source>
</evidence>
<comment type="caution">
    <text evidence="5">The sequence shown here is derived from an EMBL/GenBank/DDBJ whole genome shotgun (WGS) entry which is preliminary data.</text>
</comment>
<feature type="domain" description="HTH araC/xylS-type" evidence="4">
    <location>
        <begin position="173"/>
        <end position="271"/>
    </location>
</feature>
<dbReference type="PROSITE" id="PS01124">
    <property type="entry name" value="HTH_ARAC_FAMILY_2"/>
    <property type="match status" value="1"/>
</dbReference>
<dbReference type="EMBL" id="SNYC01000004">
    <property type="protein sequence ID" value="TDQ09445.1"/>
    <property type="molecule type" value="Genomic_DNA"/>
</dbReference>
<dbReference type="InterPro" id="IPR020449">
    <property type="entry name" value="Tscrpt_reg_AraC-type_HTH"/>
</dbReference>
<keyword evidence="6" id="KW-1185">Reference proteome</keyword>
<evidence type="ECO:0000256" key="2">
    <source>
        <dbReference type="ARBA" id="ARBA00023125"/>
    </source>
</evidence>
<evidence type="ECO:0000313" key="6">
    <source>
        <dbReference type="Proteomes" id="UP000295620"/>
    </source>
</evidence>
<dbReference type="Pfam" id="PF12833">
    <property type="entry name" value="HTH_18"/>
    <property type="match status" value="1"/>
</dbReference>
<proteinExistence type="predicted"/>